<accession>A0A9D1NQC9</accession>
<reference evidence="2" key="2">
    <citation type="journal article" date="2021" name="PeerJ">
        <title>Extensive microbial diversity within the chicken gut microbiome revealed by metagenomics and culture.</title>
        <authorList>
            <person name="Gilroy R."/>
            <person name="Ravi A."/>
            <person name="Getino M."/>
            <person name="Pursley I."/>
            <person name="Horton D.L."/>
            <person name="Alikhan N.F."/>
            <person name="Baker D."/>
            <person name="Gharbi K."/>
            <person name="Hall N."/>
            <person name="Watson M."/>
            <person name="Adriaenssens E.M."/>
            <person name="Foster-Nyarko E."/>
            <person name="Jarju S."/>
            <person name="Secka A."/>
            <person name="Antonio M."/>
            <person name="Oren A."/>
            <person name="Chaudhuri R.R."/>
            <person name="La Ragione R."/>
            <person name="Hildebrand F."/>
            <person name="Pallen M.J."/>
        </authorList>
    </citation>
    <scope>NUCLEOTIDE SEQUENCE</scope>
    <source>
        <strain evidence="2">1370</strain>
    </source>
</reference>
<proteinExistence type="predicted"/>
<dbReference type="EMBL" id="DVOL01000014">
    <property type="protein sequence ID" value="HIV10311.1"/>
    <property type="molecule type" value="Genomic_DNA"/>
</dbReference>
<dbReference type="Pfam" id="PF06686">
    <property type="entry name" value="SpoIIIAC"/>
    <property type="match status" value="1"/>
</dbReference>
<gene>
    <name evidence="2" type="ORF">IAD28_01250</name>
</gene>
<keyword evidence="1" id="KW-1133">Transmembrane helix</keyword>
<keyword evidence="1" id="KW-0472">Membrane</keyword>
<dbReference type="Proteomes" id="UP000823960">
    <property type="component" value="Unassembled WGS sequence"/>
</dbReference>
<evidence type="ECO:0000256" key="1">
    <source>
        <dbReference type="SAM" id="Phobius"/>
    </source>
</evidence>
<organism evidence="2 3">
    <name type="scientific">Candidatus Faeciplasma avium</name>
    <dbReference type="NCBI Taxonomy" id="2840798"/>
    <lineage>
        <taxon>Bacteria</taxon>
        <taxon>Bacillati</taxon>
        <taxon>Bacillota</taxon>
        <taxon>Clostridia</taxon>
        <taxon>Eubacteriales</taxon>
        <taxon>Oscillospiraceae</taxon>
        <taxon>Oscillospiraceae incertae sedis</taxon>
        <taxon>Candidatus Faeciplasma</taxon>
    </lineage>
</organism>
<name>A0A9D1NQC9_9FIRM</name>
<sequence>MNILEISAICVITAIIAKVIQPSNSDMAAALSIATAVSAAFLIILGLKDTLFSLESILSGSGIESGYIMISMKAISICYVCDISSSCCRDCGESALASVIDISGRLTIAIICFPLIEGFISSVRSILEL</sequence>
<comment type="caution">
    <text evidence="2">The sequence shown here is derived from an EMBL/GenBank/DDBJ whole genome shotgun (WGS) entry which is preliminary data.</text>
</comment>
<evidence type="ECO:0008006" key="4">
    <source>
        <dbReference type="Google" id="ProtNLM"/>
    </source>
</evidence>
<feature type="transmembrane region" description="Helical" evidence="1">
    <location>
        <begin position="27"/>
        <end position="47"/>
    </location>
</feature>
<dbReference type="InterPro" id="IPR025664">
    <property type="entry name" value="Spore_III_AC/AD"/>
</dbReference>
<reference evidence="2" key="1">
    <citation type="submission" date="2020-10" db="EMBL/GenBank/DDBJ databases">
        <authorList>
            <person name="Gilroy R."/>
        </authorList>
    </citation>
    <scope>NUCLEOTIDE SEQUENCE</scope>
    <source>
        <strain evidence="2">1370</strain>
    </source>
</reference>
<dbReference type="AlphaFoldDB" id="A0A9D1NQC9"/>
<evidence type="ECO:0000313" key="3">
    <source>
        <dbReference type="Proteomes" id="UP000823960"/>
    </source>
</evidence>
<protein>
    <recommendedName>
        <fullName evidence="4">Stage III sporulation protein AD</fullName>
    </recommendedName>
</protein>
<evidence type="ECO:0000313" key="2">
    <source>
        <dbReference type="EMBL" id="HIV10311.1"/>
    </source>
</evidence>
<keyword evidence="1" id="KW-0812">Transmembrane</keyword>